<dbReference type="Proteomes" id="UP001305414">
    <property type="component" value="Unassembled WGS sequence"/>
</dbReference>
<feature type="compositionally biased region" description="Polar residues" evidence="1">
    <location>
        <begin position="330"/>
        <end position="339"/>
    </location>
</feature>
<name>A0AAN7ZE83_9PEZI</name>
<feature type="compositionally biased region" description="Polar residues" evidence="1">
    <location>
        <begin position="260"/>
        <end position="276"/>
    </location>
</feature>
<feature type="region of interest" description="Disordered" evidence="1">
    <location>
        <begin position="1"/>
        <end position="276"/>
    </location>
</feature>
<accession>A0AAN7ZE83</accession>
<reference evidence="2 3" key="1">
    <citation type="submission" date="2023-10" db="EMBL/GenBank/DDBJ databases">
        <title>Draft genome sequence of Xylaria bambusicola isolate GMP-LS, the root and basal stem rot pathogen of sugarcane in Indonesia.</title>
        <authorList>
            <person name="Selvaraj P."/>
            <person name="Muralishankar V."/>
            <person name="Muruganantham S."/>
            <person name="Sp S."/>
            <person name="Haryani S."/>
            <person name="Lau K.J.X."/>
            <person name="Naqvi N.I."/>
        </authorList>
    </citation>
    <scope>NUCLEOTIDE SEQUENCE [LARGE SCALE GENOMIC DNA]</scope>
    <source>
        <strain evidence="2">GMP-LS</strain>
    </source>
</reference>
<feature type="compositionally biased region" description="Pro residues" evidence="1">
    <location>
        <begin position="418"/>
        <end position="428"/>
    </location>
</feature>
<protein>
    <submittedName>
        <fullName evidence="2">Uncharacterized protein</fullName>
    </submittedName>
</protein>
<dbReference type="EMBL" id="JAWHQM010000060">
    <property type="protein sequence ID" value="KAK5635978.1"/>
    <property type="molecule type" value="Genomic_DNA"/>
</dbReference>
<feature type="compositionally biased region" description="Basic and acidic residues" evidence="1">
    <location>
        <begin position="220"/>
        <end position="230"/>
    </location>
</feature>
<comment type="caution">
    <text evidence="2">The sequence shown here is derived from an EMBL/GenBank/DDBJ whole genome shotgun (WGS) entry which is preliminary data.</text>
</comment>
<feature type="compositionally biased region" description="Basic and acidic residues" evidence="1">
    <location>
        <begin position="53"/>
        <end position="98"/>
    </location>
</feature>
<feature type="region of interest" description="Disordered" evidence="1">
    <location>
        <begin position="608"/>
        <end position="681"/>
    </location>
</feature>
<evidence type="ECO:0000313" key="2">
    <source>
        <dbReference type="EMBL" id="KAK5635978.1"/>
    </source>
</evidence>
<feature type="compositionally biased region" description="Basic and acidic residues" evidence="1">
    <location>
        <begin position="627"/>
        <end position="639"/>
    </location>
</feature>
<organism evidence="2 3">
    <name type="scientific">Xylaria bambusicola</name>
    <dbReference type="NCBI Taxonomy" id="326684"/>
    <lineage>
        <taxon>Eukaryota</taxon>
        <taxon>Fungi</taxon>
        <taxon>Dikarya</taxon>
        <taxon>Ascomycota</taxon>
        <taxon>Pezizomycotina</taxon>
        <taxon>Sordariomycetes</taxon>
        <taxon>Xylariomycetidae</taxon>
        <taxon>Xylariales</taxon>
        <taxon>Xylariaceae</taxon>
        <taxon>Xylaria</taxon>
    </lineage>
</organism>
<evidence type="ECO:0000313" key="3">
    <source>
        <dbReference type="Proteomes" id="UP001305414"/>
    </source>
</evidence>
<feature type="compositionally biased region" description="Basic and acidic residues" evidence="1">
    <location>
        <begin position="465"/>
        <end position="475"/>
    </location>
</feature>
<feature type="compositionally biased region" description="Basic and acidic residues" evidence="1">
    <location>
        <begin position="651"/>
        <end position="666"/>
    </location>
</feature>
<evidence type="ECO:0000256" key="1">
    <source>
        <dbReference type="SAM" id="MobiDB-lite"/>
    </source>
</evidence>
<gene>
    <name evidence="2" type="ORF">RRF57_011690</name>
</gene>
<feature type="compositionally biased region" description="Polar residues" evidence="1">
    <location>
        <begin position="295"/>
        <end position="316"/>
    </location>
</feature>
<feature type="region of interest" description="Disordered" evidence="1">
    <location>
        <begin position="290"/>
        <end position="478"/>
    </location>
</feature>
<proteinExistence type="predicted"/>
<feature type="compositionally biased region" description="Low complexity" evidence="1">
    <location>
        <begin position="388"/>
        <end position="402"/>
    </location>
</feature>
<sequence>MPQNTFSIIPDIPSAINANRDGGPAGARPSRPPMTTKQVKKAYQKANKGPKLSKAEQRRQELFEQDRIRKEFEKEKNQARARAARDKKREKEERERAEKKKRGLPLVDVRASQDTIARFVRTKPKSQREQREPSAALFLAEEGCKDGAGRRSLSPKHHNSRGPDLAGEPDEIDKENIDPYNKLKKGSPIIHSPPIENGYAVDEVPPIADYSEPRKKKRKIDVSKEQEEGRGAPFSATNGLTSPKPDQKASIPSDHVKGTPNPNAQQHELNLGDSFSTVDFDEEDLFDDFLRKPQSVHSPTNASNKRISSQKQSQKLQAELSPPGAPENASHVSPPQNTEKAPCPDFTRGSTIPLLSPRQEAHSVSLGGAVKTSCHASIPDQNNQVFTPSPVVKPPVANVPKSRPVAPSSRAFRQPRTPMGPPSAPPKFQPSKPISSHQPKRPQFLKPPLPSPRTHLGGPGRSHITKPEQVLEDKPPPSTQLFVLNHLVDFFPSPSQEIREIFHEPKKDYSKNGSKQAPMMGTHAGHKVSEPKICVSQMPSTSYNTPVISKPTISPGKSLLAQPVANRHTHQGASPHQSIQPIHSNLENTLDIPFFSTQDILLSSQDVKDIEEDPGPPPKAPAATSTPHRDDAKPPEPPRRSPNRLFTSSFREMRYKFVPERNKSARWEGPSARQKAREELDKLQALEDARLESLLANPNGEGEGEQVKAVAAESTASKLESSSKCSPDAPPRRTLTPRPPSPRPAGFDSLSRGARSRSLAQVQSQRKLCETVRRNPPMRSNRD</sequence>
<feature type="compositionally biased region" description="Low complexity" evidence="1">
    <location>
        <begin position="749"/>
        <end position="760"/>
    </location>
</feature>
<keyword evidence="3" id="KW-1185">Reference proteome</keyword>
<feature type="compositionally biased region" description="Polar residues" evidence="1">
    <location>
        <begin position="714"/>
        <end position="725"/>
    </location>
</feature>
<dbReference type="AlphaFoldDB" id="A0AAN7ZE83"/>
<feature type="region of interest" description="Disordered" evidence="1">
    <location>
        <begin position="694"/>
        <end position="783"/>
    </location>
</feature>